<dbReference type="Pfam" id="PF13715">
    <property type="entry name" value="CarbopepD_reg_2"/>
    <property type="match status" value="1"/>
</dbReference>
<comment type="similarity">
    <text evidence="7">Belongs to the TonB-dependent receptor family.</text>
</comment>
<comment type="caution">
    <text evidence="9">The sequence shown here is derived from an EMBL/GenBank/DDBJ whole genome shotgun (WGS) entry which is preliminary data.</text>
</comment>
<keyword evidence="4 7" id="KW-0812">Transmembrane</keyword>
<protein>
    <submittedName>
        <fullName evidence="9">TonB-dependent receptor</fullName>
    </submittedName>
</protein>
<name>A0A8J2YAU2_9FLAO</name>
<dbReference type="Gene3D" id="2.40.170.20">
    <property type="entry name" value="TonB-dependent receptor, beta-barrel domain"/>
    <property type="match status" value="1"/>
</dbReference>
<dbReference type="InterPro" id="IPR008969">
    <property type="entry name" value="CarboxyPept-like_regulatory"/>
</dbReference>
<keyword evidence="6 7" id="KW-0998">Cell outer membrane</keyword>
<dbReference type="SUPFAM" id="SSF49464">
    <property type="entry name" value="Carboxypeptidase regulatory domain-like"/>
    <property type="match status" value="1"/>
</dbReference>
<dbReference type="InterPro" id="IPR037066">
    <property type="entry name" value="Plug_dom_sf"/>
</dbReference>
<gene>
    <name evidence="9" type="ORF">GCM10011312_15800</name>
</gene>
<dbReference type="SUPFAM" id="SSF56935">
    <property type="entry name" value="Porins"/>
    <property type="match status" value="1"/>
</dbReference>
<evidence type="ECO:0000256" key="6">
    <source>
        <dbReference type="ARBA" id="ARBA00023237"/>
    </source>
</evidence>
<comment type="subcellular location">
    <subcellularLocation>
        <location evidence="1 7">Cell outer membrane</location>
        <topology evidence="1 7">Multi-pass membrane protein</topology>
    </subcellularLocation>
</comment>
<keyword evidence="10" id="KW-1185">Reference proteome</keyword>
<evidence type="ECO:0000313" key="10">
    <source>
        <dbReference type="Proteomes" id="UP000652231"/>
    </source>
</evidence>
<evidence type="ECO:0000256" key="3">
    <source>
        <dbReference type="ARBA" id="ARBA00022452"/>
    </source>
</evidence>
<organism evidence="9 10">
    <name type="scientific">Planktosalinus lacus</name>
    <dbReference type="NCBI Taxonomy" id="1526573"/>
    <lineage>
        <taxon>Bacteria</taxon>
        <taxon>Pseudomonadati</taxon>
        <taxon>Bacteroidota</taxon>
        <taxon>Flavobacteriia</taxon>
        <taxon>Flavobacteriales</taxon>
        <taxon>Flavobacteriaceae</taxon>
        <taxon>Planktosalinus</taxon>
    </lineage>
</organism>
<dbReference type="Pfam" id="PF07715">
    <property type="entry name" value="Plug"/>
    <property type="match status" value="1"/>
</dbReference>
<dbReference type="RefSeq" id="WP_229741405.1">
    <property type="nucleotide sequence ID" value="NZ_BMGK01000006.1"/>
</dbReference>
<dbReference type="EMBL" id="BMGK01000006">
    <property type="protein sequence ID" value="GGD92824.1"/>
    <property type="molecule type" value="Genomic_DNA"/>
</dbReference>
<dbReference type="GO" id="GO:0009279">
    <property type="term" value="C:cell outer membrane"/>
    <property type="evidence" value="ECO:0007669"/>
    <property type="project" value="UniProtKB-SubCell"/>
</dbReference>
<reference evidence="9" key="2">
    <citation type="submission" date="2020-09" db="EMBL/GenBank/DDBJ databases">
        <authorList>
            <person name="Sun Q."/>
            <person name="Zhou Y."/>
        </authorList>
    </citation>
    <scope>NUCLEOTIDE SEQUENCE</scope>
    <source>
        <strain evidence="9">CGMCC 1.12924</strain>
    </source>
</reference>
<evidence type="ECO:0000256" key="7">
    <source>
        <dbReference type="PROSITE-ProRule" id="PRU01360"/>
    </source>
</evidence>
<evidence type="ECO:0000256" key="1">
    <source>
        <dbReference type="ARBA" id="ARBA00004571"/>
    </source>
</evidence>
<evidence type="ECO:0000259" key="8">
    <source>
        <dbReference type="Pfam" id="PF07715"/>
    </source>
</evidence>
<dbReference type="PROSITE" id="PS52016">
    <property type="entry name" value="TONB_DEPENDENT_REC_3"/>
    <property type="match status" value="1"/>
</dbReference>
<keyword evidence="2 7" id="KW-0813">Transport</keyword>
<keyword evidence="3 7" id="KW-1134">Transmembrane beta strand</keyword>
<keyword evidence="5 7" id="KW-0472">Membrane</keyword>
<proteinExistence type="inferred from homology"/>
<dbReference type="Gene3D" id="2.170.130.10">
    <property type="entry name" value="TonB-dependent receptor, plug domain"/>
    <property type="match status" value="1"/>
</dbReference>
<evidence type="ECO:0000313" key="9">
    <source>
        <dbReference type="EMBL" id="GGD92824.1"/>
    </source>
</evidence>
<accession>A0A8J2YAU2</accession>
<evidence type="ECO:0000256" key="2">
    <source>
        <dbReference type="ARBA" id="ARBA00022448"/>
    </source>
</evidence>
<reference evidence="9" key="1">
    <citation type="journal article" date="2014" name="Int. J. Syst. Evol. Microbiol.">
        <title>Complete genome sequence of Corynebacterium casei LMG S-19264T (=DSM 44701T), isolated from a smear-ripened cheese.</title>
        <authorList>
            <consortium name="US DOE Joint Genome Institute (JGI-PGF)"/>
            <person name="Walter F."/>
            <person name="Albersmeier A."/>
            <person name="Kalinowski J."/>
            <person name="Ruckert C."/>
        </authorList>
    </citation>
    <scope>NUCLEOTIDE SEQUENCE</scope>
    <source>
        <strain evidence="9">CGMCC 1.12924</strain>
    </source>
</reference>
<dbReference type="Proteomes" id="UP000652231">
    <property type="component" value="Unassembled WGS sequence"/>
</dbReference>
<sequence>MKATIFYQLVLVFLIGNSIYSQTATIKGVILDQENQPIPGVNVTFNSSGTLTDFSGFYLLEVPSNQNLTINFSHLSFKNFSLEINFEPNEDFEFNPIMELDIEGIDEVIISSRQNKQVQGIVNLTPETIRKTPGAQAGVENLLKSLPGVSGNNELSTQYAVRGGNYDENLVYVNEIEVYRPFLIRSGQQEGLSFVNSDLTSNVDFSAGGFQAKYGDKLSSVLDITYRRPVSFDATVDLSLLGGSVAAGGISKNGRLTAIGGVRYRNNSLLVNAKETETNFKPVFADAQTYLTYKINNKLEIGFLGNISLNEYSYKPLTRQTNFGTLADPKALLIFYEGQEEDRYETYFGAFKATYAANDNLTLKFIASAYHTKEQEHFDILAQYRIGEVNSDIGSSDLGEVEFSRAIGSQLTHARNDLDALIFNIEHKGDYSVNDNQFQYGLKYTREDIRDRVQEYEIIDSAGFSIRPPGIEYINTQPYEPYDAPLVPYNDIDAFNDIQINRISGFLQWSKRTGMGDHELWLNAGVRAHNWTVSGQGIETTTQTVFSPRGQVAIKPDWEADMLFRVSGGFYHQPPFYRELRDSTGTVVPNVKAQQSIHIVLGNDYSFKMWERAFILNSELYYKSLSDVNPYTLENVRIRYRAANNAKAYAYGLDLRLTGEFVPGTESWLSFGYLKTEENIDNRGYIFRPSDQRMKFGILFQDYVPKIPDMKVYLNLVYNTGVPGGSPSYADPYDYQSRLPDYKRADVGFSYVLVSEDKLRASGWLKPFRELTFGFEIFNIFDVQNSITNTFVRDVDTKVQYAIPNYLTPRVFNIRTTMRF</sequence>
<dbReference type="InterPro" id="IPR039426">
    <property type="entry name" value="TonB-dep_rcpt-like"/>
</dbReference>
<evidence type="ECO:0000256" key="5">
    <source>
        <dbReference type="ARBA" id="ARBA00023136"/>
    </source>
</evidence>
<dbReference type="InterPro" id="IPR036942">
    <property type="entry name" value="Beta-barrel_TonB_sf"/>
</dbReference>
<evidence type="ECO:0000256" key="4">
    <source>
        <dbReference type="ARBA" id="ARBA00022692"/>
    </source>
</evidence>
<dbReference type="InterPro" id="IPR012910">
    <property type="entry name" value="Plug_dom"/>
</dbReference>
<keyword evidence="9" id="KW-0675">Receptor</keyword>
<feature type="domain" description="TonB-dependent receptor plug" evidence="8">
    <location>
        <begin position="119"/>
        <end position="216"/>
    </location>
</feature>
<dbReference type="AlphaFoldDB" id="A0A8J2YAU2"/>